<accession>E1X672</accession>
<keyword evidence="4" id="KW-1133">Transmembrane helix</keyword>
<dbReference type="SMART" id="SM01049">
    <property type="entry name" value="Cache_2"/>
    <property type="match status" value="1"/>
</dbReference>
<keyword evidence="5" id="KW-0472">Membrane</keyword>
<dbReference type="eggNOG" id="COG4564">
    <property type="taxonomic scope" value="Bacteria"/>
</dbReference>
<gene>
    <name evidence="8" type="primary">mcp4</name>
    <name evidence="8" type="ordered locus">BMS_2634</name>
    <name evidence="8" type="ordered locus">BMS_2635</name>
</gene>
<feature type="signal peptide" evidence="6">
    <location>
        <begin position="1"/>
        <end position="21"/>
    </location>
</feature>
<dbReference type="HOGENOM" id="CLU_081845_2_1_7"/>
<keyword evidence="6" id="KW-0732">Signal</keyword>
<dbReference type="AlphaFoldDB" id="E1X672"/>
<evidence type="ECO:0000256" key="2">
    <source>
        <dbReference type="ARBA" id="ARBA00022475"/>
    </source>
</evidence>
<reference evidence="9" key="1">
    <citation type="journal article" date="2013" name="ISME J.">
        <title>A small predatory core genome in the divergent marine Bacteriovorax marinus SJ and the terrestrial Bdellovibrio bacteriovorus.</title>
        <authorList>
            <person name="Crossman L.C."/>
            <person name="Chen H."/>
            <person name="Cerdeno-Tarraga A.M."/>
            <person name="Brooks K."/>
            <person name="Quail M.A."/>
            <person name="Pineiro S.A."/>
            <person name="Hobley L."/>
            <person name="Sockett R.E."/>
            <person name="Bentley S.D."/>
            <person name="Parkhill J."/>
            <person name="Williams H.N."/>
            <person name="Stine O.C."/>
        </authorList>
    </citation>
    <scope>NUCLEOTIDE SEQUENCE [LARGE SCALE GENOMIC DNA]</scope>
    <source>
        <strain evidence="9">ATCC BAA-682 / DSM 15412 / SJ</strain>
    </source>
</reference>
<dbReference type="RefSeq" id="WP_014245192.1">
    <property type="nucleotide sequence ID" value="NC_016620.1"/>
</dbReference>
<keyword evidence="9" id="KW-1185">Reference proteome</keyword>
<evidence type="ECO:0000256" key="5">
    <source>
        <dbReference type="ARBA" id="ARBA00023136"/>
    </source>
</evidence>
<evidence type="ECO:0000256" key="3">
    <source>
        <dbReference type="ARBA" id="ARBA00022692"/>
    </source>
</evidence>
<keyword evidence="3" id="KW-0812">Transmembrane</keyword>
<comment type="subcellular location">
    <subcellularLocation>
        <location evidence="1">Cell membrane</location>
        <topology evidence="1">Multi-pass membrane protein</topology>
    </subcellularLocation>
</comment>
<proteinExistence type="predicted"/>
<dbReference type="Gene3D" id="3.30.450.20">
    <property type="entry name" value="PAS domain"/>
    <property type="match status" value="1"/>
</dbReference>
<sequence>MNVKKMLVASVLGLSFINVSAADCTKEQAKESVEKMCGLIASKGKGALAEIGKYRFCGSNYVWIQDKDVKMVLHPIKRRLNGKSLKANKDENGKALFVEFDKMAKSAAAGGWVDYVWAKPGAEKATPKVSYVKVCGGDLGWIAGAGVWK</sequence>
<dbReference type="OrthoDB" id="5288503at2"/>
<feature type="domain" description="Single Cache" evidence="7">
    <location>
        <begin position="18"/>
        <end position="98"/>
    </location>
</feature>
<evidence type="ECO:0000313" key="8">
    <source>
        <dbReference type="EMBL" id="CBW27417.1"/>
    </source>
</evidence>
<organism evidence="8 9">
    <name type="scientific">Halobacteriovorax marinus (strain ATCC BAA-682 / DSM 15412 / SJ)</name>
    <name type="common">Bacteriovorax marinus</name>
    <dbReference type="NCBI Taxonomy" id="862908"/>
    <lineage>
        <taxon>Bacteria</taxon>
        <taxon>Pseudomonadati</taxon>
        <taxon>Bdellovibrionota</taxon>
        <taxon>Bacteriovoracia</taxon>
        <taxon>Bacteriovoracales</taxon>
        <taxon>Halobacteriovoraceae</taxon>
        <taxon>Halobacteriovorax</taxon>
    </lineage>
</organism>
<dbReference type="Proteomes" id="UP000008963">
    <property type="component" value="Chromosome"/>
</dbReference>
<dbReference type="GO" id="GO:0005886">
    <property type="term" value="C:plasma membrane"/>
    <property type="evidence" value="ECO:0007669"/>
    <property type="project" value="UniProtKB-SubCell"/>
</dbReference>
<dbReference type="KEGG" id="bmx:BMS_2635"/>
<dbReference type="InterPro" id="IPR033480">
    <property type="entry name" value="sCache_2"/>
</dbReference>
<dbReference type="InterPro" id="IPR004010">
    <property type="entry name" value="Double_Cache_2"/>
</dbReference>
<evidence type="ECO:0000259" key="7">
    <source>
        <dbReference type="SMART" id="SM01049"/>
    </source>
</evidence>
<dbReference type="PATRIC" id="fig|862908.3.peg.2516"/>
<evidence type="ECO:0000256" key="4">
    <source>
        <dbReference type="ARBA" id="ARBA00022989"/>
    </source>
</evidence>
<dbReference type="STRING" id="862908.BMS_2635"/>
<dbReference type="EMBL" id="FQ312005">
    <property type="protein sequence ID" value="CBW27417.1"/>
    <property type="molecule type" value="Genomic_DNA"/>
</dbReference>
<evidence type="ECO:0000256" key="1">
    <source>
        <dbReference type="ARBA" id="ARBA00004651"/>
    </source>
</evidence>
<evidence type="ECO:0000313" key="9">
    <source>
        <dbReference type="Proteomes" id="UP000008963"/>
    </source>
</evidence>
<feature type="chain" id="PRO_5003154948" evidence="6">
    <location>
        <begin position="22"/>
        <end position="149"/>
    </location>
</feature>
<name>E1X672_HALMS</name>
<dbReference type="Pfam" id="PF08269">
    <property type="entry name" value="dCache_2"/>
    <property type="match status" value="1"/>
</dbReference>
<evidence type="ECO:0000256" key="6">
    <source>
        <dbReference type="SAM" id="SignalP"/>
    </source>
</evidence>
<protein>
    <submittedName>
        <fullName evidence="8">Methyl-accepting chemotaxis sensor protein</fullName>
    </submittedName>
</protein>
<keyword evidence="2" id="KW-1003">Cell membrane</keyword>